<feature type="region of interest" description="Disordered" evidence="1">
    <location>
        <begin position="209"/>
        <end position="230"/>
    </location>
</feature>
<evidence type="ECO:0000256" key="1">
    <source>
        <dbReference type="SAM" id="MobiDB-lite"/>
    </source>
</evidence>
<sequence>MNPTPGRGSSPAPGRHHLRLVGHLVSLKERSGCSYARLASNSRTTGGTDGAGSVSATTLKRVVDPIQGVPVERAVISFVRACGVGGEEKALRLWRAARAESRGRLAGLRAPHVDGIRTRADLAAALAAVYEGAGAPALRVLQARAADAGIAGHVLLPLSTVWRTAGRRGLPATWKQCAAFLRACGVPARRMGRWEEAWERAVAGRTAVRGRSLSRPAPGAPVRRGRTPSPVINWTPELEQSLMTLAKALAICAEDVKPVTDNMARTAVMVGKTVGSLQLEKSGMVAVNALSALLHSLEATARLNGLGPSSSVNGHFPPVVQGRRVLAPGAG</sequence>
<dbReference type="RefSeq" id="WP_350892078.1">
    <property type="nucleotide sequence ID" value="NZ_JBEOTR010000031.1"/>
</dbReference>
<accession>A0ABW8HJS2</accession>
<comment type="caution">
    <text evidence="2">The sequence shown here is derived from an EMBL/GenBank/DDBJ whole genome shotgun (WGS) entry which is preliminary data.</text>
</comment>
<dbReference type="Proteomes" id="UP001617907">
    <property type="component" value="Unassembled WGS sequence"/>
</dbReference>
<evidence type="ECO:0000313" key="3">
    <source>
        <dbReference type="Proteomes" id="UP001617907"/>
    </source>
</evidence>
<protein>
    <submittedName>
        <fullName evidence="2">Uncharacterized protein</fullName>
    </submittedName>
</protein>
<keyword evidence="3" id="KW-1185">Reference proteome</keyword>
<evidence type="ECO:0000313" key="2">
    <source>
        <dbReference type="EMBL" id="MFJ6040989.1"/>
    </source>
</evidence>
<gene>
    <name evidence="2" type="ORF">ACIQFM_32645</name>
</gene>
<dbReference type="EMBL" id="JBIVPC010000022">
    <property type="protein sequence ID" value="MFJ6040989.1"/>
    <property type="molecule type" value="Genomic_DNA"/>
</dbReference>
<reference evidence="2 3" key="1">
    <citation type="submission" date="2024-10" db="EMBL/GenBank/DDBJ databases">
        <title>The Natural Products Discovery Center: Release of the First 8490 Sequenced Strains for Exploring Actinobacteria Biosynthetic Diversity.</title>
        <authorList>
            <person name="Kalkreuter E."/>
            <person name="Kautsar S.A."/>
            <person name="Yang D."/>
            <person name="Bader C.D."/>
            <person name="Teijaro C.N."/>
            <person name="Fluegel L."/>
            <person name="Davis C.M."/>
            <person name="Simpson J.R."/>
            <person name="Lauterbach L."/>
            <person name="Steele A.D."/>
            <person name="Gui C."/>
            <person name="Meng S."/>
            <person name="Li G."/>
            <person name="Viehrig K."/>
            <person name="Ye F."/>
            <person name="Su P."/>
            <person name="Kiefer A.F."/>
            <person name="Nichols A."/>
            <person name="Cepeda A.J."/>
            <person name="Yan W."/>
            <person name="Fan B."/>
            <person name="Jiang Y."/>
            <person name="Adhikari A."/>
            <person name="Zheng C.-J."/>
            <person name="Schuster L."/>
            <person name="Cowan T.M."/>
            <person name="Smanski M.J."/>
            <person name="Chevrette M.G."/>
            <person name="De Carvalho L.P.S."/>
            <person name="Shen B."/>
        </authorList>
    </citation>
    <scope>NUCLEOTIDE SEQUENCE [LARGE SCALE GENOMIC DNA]</scope>
    <source>
        <strain evidence="2 3">NPDC093086</strain>
    </source>
</reference>
<feature type="compositionally biased region" description="Low complexity" evidence="1">
    <location>
        <begin position="209"/>
        <end position="222"/>
    </location>
</feature>
<organism evidence="2 3">
    <name type="scientific">Streptomyces ardesiacus</name>
    <dbReference type="NCBI Taxonomy" id="285564"/>
    <lineage>
        <taxon>Bacteria</taxon>
        <taxon>Bacillati</taxon>
        <taxon>Actinomycetota</taxon>
        <taxon>Actinomycetes</taxon>
        <taxon>Kitasatosporales</taxon>
        <taxon>Streptomycetaceae</taxon>
        <taxon>Streptomyces</taxon>
    </lineage>
</organism>
<name>A0ABW8HJS2_9ACTN</name>
<proteinExistence type="predicted"/>